<dbReference type="SMART" id="SM00563">
    <property type="entry name" value="PlsC"/>
    <property type="match status" value="1"/>
</dbReference>
<name>A0AAD4QM98_9AGAM</name>
<dbReference type="PANTHER" id="PTHR31605:SF0">
    <property type="entry name" value="GLYCEROL-3-PHOSPHATE O-ACYLTRANSFERASE 1"/>
    <property type="match status" value="1"/>
</dbReference>
<dbReference type="GO" id="GO:0016287">
    <property type="term" value="F:glycerone-phosphate O-acyltransferase activity"/>
    <property type="evidence" value="ECO:0007669"/>
    <property type="project" value="TreeGrafter"/>
</dbReference>
<reference evidence="3" key="1">
    <citation type="journal article" date="2022" name="New Phytol.">
        <title>Evolutionary transition to the ectomycorrhizal habit in the genomes of a hyperdiverse lineage of mushroom-forming fungi.</title>
        <authorList>
            <person name="Looney B."/>
            <person name="Miyauchi S."/>
            <person name="Morin E."/>
            <person name="Drula E."/>
            <person name="Courty P.E."/>
            <person name="Kohler A."/>
            <person name="Kuo A."/>
            <person name="LaButti K."/>
            <person name="Pangilinan J."/>
            <person name="Lipzen A."/>
            <person name="Riley R."/>
            <person name="Andreopoulos W."/>
            <person name="He G."/>
            <person name="Johnson J."/>
            <person name="Nolan M."/>
            <person name="Tritt A."/>
            <person name="Barry K.W."/>
            <person name="Grigoriev I.V."/>
            <person name="Nagy L.G."/>
            <person name="Hibbett D."/>
            <person name="Henrissat B."/>
            <person name="Matheny P.B."/>
            <person name="Labbe J."/>
            <person name="Martin F.M."/>
        </authorList>
    </citation>
    <scope>NUCLEOTIDE SEQUENCE</scope>
    <source>
        <strain evidence="3">BPL690</strain>
    </source>
</reference>
<protein>
    <submittedName>
        <fullName evidence="3">Glycerol-3-phosphate-acyltransferase</fullName>
    </submittedName>
</protein>
<keyword evidence="1" id="KW-0472">Membrane</keyword>
<dbReference type="EMBL" id="WTXG01000016">
    <property type="protein sequence ID" value="KAI0301038.1"/>
    <property type="molecule type" value="Genomic_DNA"/>
</dbReference>
<dbReference type="GO" id="GO:0008654">
    <property type="term" value="P:phospholipid biosynthetic process"/>
    <property type="evidence" value="ECO:0007669"/>
    <property type="project" value="TreeGrafter"/>
</dbReference>
<evidence type="ECO:0000256" key="1">
    <source>
        <dbReference type="SAM" id="Phobius"/>
    </source>
</evidence>
<keyword evidence="1" id="KW-1133">Transmembrane helix</keyword>
<feature type="domain" description="Phospholipid/glycerol acyltransferase" evidence="2">
    <location>
        <begin position="40"/>
        <end position="170"/>
    </location>
</feature>
<keyword evidence="4" id="KW-1185">Reference proteome</keyword>
<dbReference type="SUPFAM" id="SSF69593">
    <property type="entry name" value="Glycerol-3-phosphate (1)-acyltransferase"/>
    <property type="match status" value="1"/>
</dbReference>
<evidence type="ECO:0000259" key="2">
    <source>
        <dbReference type="SMART" id="SM00563"/>
    </source>
</evidence>
<gene>
    <name evidence="3" type="ORF">B0F90DRAFT_375965</name>
</gene>
<organism evidence="3 4">
    <name type="scientific">Multifurca ochricompacta</name>
    <dbReference type="NCBI Taxonomy" id="376703"/>
    <lineage>
        <taxon>Eukaryota</taxon>
        <taxon>Fungi</taxon>
        <taxon>Dikarya</taxon>
        <taxon>Basidiomycota</taxon>
        <taxon>Agaricomycotina</taxon>
        <taxon>Agaricomycetes</taxon>
        <taxon>Russulales</taxon>
        <taxon>Russulaceae</taxon>
        <taxon>Multifurca</taxon>
    </lineage>
</organism>
<evidence type="ECO:0000313" key="4">
    <source>
        <dbReference type="Proteomes" id="UP001203297"/>
    </source>
</evidence>
<dbReference type="Proteomes" id="UP001203297">
    <property type="component" value="Unassembled WGS sequence"/>
</dbReference>
<dbReference type="GO" id="GO:0004366">
    <property type="term" value="F:glycerol-3-phosphate O-acyltransferase activity"/>
    <property type="evidence" value="ECO:0007669"/>
    <property type="project" value="TreeGrafter"/>
</dbReference>
<feature type="transmembrane region" description="Helical" evidence="1">
    <location>
        <begin position="333"/>
        <end position="351"/>
    </location>
</feature>
<evidence type="ECO:0000313" key="3">
    <source>
        <dbReference type="EMBL" id="KAI0301038.1"/>
    </source>
</evidence>
<sequence>MDTDYILHRVIRRIASWAVHSFFTEVRVIGGENVPASGPIIVTATHHNMMLDPAILSSAFPYKRILHYWSKASLFANPVLRKILYSTGNIPVDRKSKDREALFRGTIETLSSGSAVALFPEGTSYTEPRIMQVKDGAAWAALEYSKWAKENPERASHEPLMIMPCAIVYTNKSKYRSHVIMEFGSPISMDSYLSQFLEGDEDSRRATVKLLTRAIEARLVELTINAPDWDTLYVARMARDLLWEDQESLDRDEYVNISQTLVDLFTTPDAIPNFQAVRRSLLEYYSLLQSAQLTNSVLSSLSLPRTLDPNQPVALPSRLYTALILIRDSLASLIRLPFFLLPLIVHAPAYVMGRLGARLVIDEEETQAQNKILFGMFLLTLIYPTAFLFMWAFLWFTPIGAILSATLVWLFAAYHNKLINDNYEQCVFPLLEAHSPPNPVLSFFSMKRVGAAWRVLIGVWAPKEWEYSLTALAQYTATPIPPANEWVSGSSKTVVSGAAAEPPVSPQPYRARRPRSGRVMRHVLRTRAKASHLLASFIAQLENGPAEKRVCASAHLARLYGGVETPAGSSDTNSIAVSVSPPAPVGWRRAREVISYLRARGAKIAALERGIEVEWVASTSDGELSSAEDRDLASPQR</sequence>
<dbReference type="InterPro" id="IPR052744">
    <property type="entry name" value="GPAT/DAPAT"/>
</dbReference>
<dbReference type="Pfam" id="PF01553">
    <property type="entry name" value="Acyltransferase"/>
    <property type="match status" value="1"/>
</dbReference>
<dbReference type="InterPro" id="IPR002123">
    <property type="entry name" value="Plipid/glycerol_acylTrfase"/>
</dbReference>
<proteinExistence type="predicted"/>
<keyword evidence="1" id="KW-0812">Transmembrane</keyword>
<dbReference type="AlphaFoldDB" id="A0AAD4QM98"/>
<comment type="caution">
    <text evidence="3">The sequence shown here is derived from an EMBL/GenBank/DDBJ whole genome shotgun (WGS) entry which is preliminary data.</text>
</comment>
<feature type="transmembrane region" description="Helical" evidence="1">
    <location>
        <begin position="372"/>
        <end position="389"/>
    </location>
</feature>
<accession>A0AAD4QM98</accession>
<dbReference type="CDD" id="cd07992">
    <property type="entry name" value="LPLAT_AAK14816-like"/>
    <property type="match status" value="1"/>
</dbReference>
<dbReference type="PANTHER" id="PTHR31605">
    <property type="entry name" value="GLYCEROL-3-PHOSPHATE O-ACYLTRANSFERASE 1"/>
    <property type="match status" value="1"/>
</dbReference>